<reference evidence="6 7" key="1">
    <citation type="journal article" date="2014" name="BMC Genomics">
        <title>Comparison of environmental and isolate Sulfobacillus genomes reveals diverse carbon, sulfur, nitrogen, and hydrogen metabolisms.</title>
        <authorList>
            <person name="Justice N.B."/>
            <person name="Norman A."/>
            <person name="Brown C.T."/>
            <person name="Singh A."/>
            <person name="Thomas B.C."/>
            <person name="Banfield J.F."/>
        </authorList>
    </citation>
    <scope>NUCLEOTIDE SEQUENCE [LARGE SCALE GENOMIC DNA]</scope>
    <source>
        <strain evidence="6">AMDSBA3</strain>
    </source>
</reference>
<organism evidence="6 7">
    <name type="scientific">Sulfobacillus acidophilus</name>
    <dbReference type="NCBI Taxonomy" id="53633"/>
    <lineage>
        <taxon>Bacteria</taxon>
        <taxon>Bacillati</taxon>
        <taxon>Bacillota</taxon>
        <taxon>Clostridia</taxon>
        <taxon>Eubacteriales</taxon>
        <taxon>Clostridiales Family XVII. Incertae Sedis</taxon>
        <taxon>Sulfobacillus</taxon>
    </lineage>
</organism>
<comment type="similarity">
    <text evidence="2">Belongs to the bacterial solute-binding protein 2 family.</text>
</comment>
<protein>
    <recommendedName>
        <fullName evidence="5">Periplasmic binding protein domain-containing protein</fullName>
    </recommendedName>
</protein>
<evidence type="ECO:0000256" key="2">
    <source>
        <dbReference type="ARBA" id="ARBA00007639"/>
    </source>
</evidence>
<dbReference type="GO" id="GO:0030313">
    <property type="term" value="C:cell envelope"/>
    <property type="evidence" value="ECO:0007669"/>
    <property type="project" value="UniProtKB-SubCell"/>
</dbReference>
<evidence type="ECO:0000259" key="5">
    <source>
        <dbReference type="Pfam" id="PF13407"/>
    </source>
</evidence>
<evidence type="ECO:0000313" key="6">
    <source>
        <dbReference type="EMBL" id="PSR23258.1"/>
    </source>
</evidence>
<dbReference type="PANTHER" id="PTHR46847:SF2">
    <property type="entry name" value="ABC TRANSPORTER SUGAR-BINDING PROTEIN"/>
    <property type="match status" value="1"/>
</dbReference>
<comment type="subcellular location">
    <subcellularLocation>
        <location evidence="1">Cell envelope</location>
    </subcellularLocation>
</comment>
<dbReference type="PANTHER" id="PTHR46847">
    <property type="entry name" value="D-ALLOSE-BINDING PERIPLASMIC PROTEIN-RELATED"/>
    <property type="match status" value="1"/>
</dbReference>
<comment type="caution">
    <text evidence="6">The sequence shown here is derived from an EMBL/GenBank/DDBJ whole genome shotgun (WGS) entry which is preliminary data.</text>
</comment>
<sequence>MMRTKLLSGILTAGLLTMSLTALGGVSQAASTHKGPWVIAQSNSYYGNGARIQMKKEIEAEAATPTYKKEVKQLIINNAGNNVSAQVAAIDNMIAEHVNAILVDAASPTGLNNVIAQAHQHGIVVVSYDNLVTSPYAYKVNEPMNVYGADGIKWLVAQLHGKGNIVVLRGVAGTTDDALEWASVQKVVKAHPGIHILNVSYANWDEATAQSIMQNLLSTYHNIDGVYTEGGEAYGVIQAYLHAHRKFVPVVGSDTNGTALMARKYAKQGLKVFQVSSDLWRSAKAFQVAMSILEGKKVPKYIQLPVITWATAEAITKALPSEPASFYLNVDDPKDGVTLTPSQVLSQP</sequence>
<keyword evidence="3 4" id="KW-0732">Signal</keyword>
<feature type="chain" id="PRO_5039691861" description="Periplasmic binding protein domain-containing protein" evidence="4">
    <location>
        <begin position="25"/>
        <end position="348"/>
    </location>
</feature>
<dbReference type="EMBL" id="PXYV01000007">
    <property type="protein sequence ID" value="PSR23258.1"/>
    <property type="molecule type" value="Genomic_DNA"/>
</dbReference>
<evidence type="ECO:0000313" key="7">
    <source>
        <dbReference type="Proteomes" id="UP000241848"/>
    </source>
</evidence>
<dbReference type="Pfam" id="PF13407">
    <property type="entry name" value="Peripla_BP_4"/>
    <property type="match status" value="1"/>
</dbReference>
<evidence type="ECO:0000256" key="4">
    <source>
        <dbReference type="SAM" id="SignalP"/>
    </source>
</evidence>
<feature type="signal peptide" evidence="4">
    <location>
        <begin position="1"/>
        <end position="24"/>
    </location>
</feature>
<dbReference type="InterPro" id="IPR028082">
    <property type="entry name" value="Peripla_BP_I"/>
</dbReference>
<gene>
    <name evidence="6" type="ORF">C7B45_03975</name>
</gene>
<accession>A0A2T2WLZ3</accession>
<proteinExistence type="inferred from homology"/>
<evidence type="ECO:0000256" key="1">
    <source>
        <dbReference type="ARBA" id="ARBA00004196"/>
    </source>
</evidence>
<dbReference type="GO" id="GO:0030246">
    <property type="term" value="F:carbohydrate binding"/>
    <property type="evidence" value="ECO:0007669"/>
    <property type="project" value="UniProtKB-ARBA"/>
</dbReference>
<evidence type="ECO:0000256" key="3">
    <source>
        <dbReference type="ARBA" id="ARBA00022729"/>
    </source>
</evidence>
<feature type="domain" description="Periplasmic binding protein" evidence="5">
    <location>
        <begin position="39"/>
        <end position="297"/>
    </location>
</feature>
<dbReference type="Gene3D" id="3.40.50.2300">
    <property type="match status" value="2"/>
</dbReference>
<dbReference type="SUPFAM" id="SSF53822">
    <property type="entry name" value="Periplasmic binding protein-like I"/>
    <property type="match status" value="1"/>
</dbReference>
<dbReference type="InterPro" id="IPR025997">
    <property type="entry name" value="SBP_2_dom"/>
</dbReference>
<dbReference type="AlphaFoldDB" id="A0A2T2WLZ3"/>
<name>A0A2T2WLZ3_9FIRM</name>
<dbReference type="Proteomes" id="UP000241848">
    <property type="component" value="Unassembled WGS sequence"/>
</dbReference>